<dbReference type="Proteomes" id="UP001497600">
    <property type="component" value="Chromosome B"/>
</dbReference>
<accession>A0ABP0E9Y2</accession>
<evidence type="ECO:0000256" key="1">
    <source>
        <dbReference type="ARBA" id="ARBA00004549"/>
    </source>
</evidence>
<keyword evidence="8" id="KW-1185">Reference proteome</keyword>
<dbReference type="EMBL" id="OZ004254">
    <property type="protein sequence ID" value="CAK7896386.1"/>
    <property type="molecule type" value="Genomic_DNA"/>
</dbReference>
<feature type="transmembrane region" description="Helical" evidence="6">
    <location>
        <begin position="18"/>
        <end position="37"/>
    </location>
</feature>
<evidence type="ECO:0000256" key="4">
    <source>
        <dbReference type="ARBA" id="ARBA00032508"/>
    </source>
</evidence>
<keyword evidence="6" id="KW-1133">Transmembrane helix</keyword>
<evidence type="ECO:0000313" key="7">
    <source>
        <dbReference type="EMBL" id="CAK7896386.1"/>
    </source>
</evidence>
<evidence type="ECO:0000256" key="2">
    <source>
        <dbReference type="ARBA" id="ARBA00008933"/>
    </source>
</evidence>
<evidence type="ECO:0000256" key="6">
    <source>
        <dbReference type="SAM" id="Phobius"/>
    </source>
</evidence>
<name>A0ABP0E9Y2_9ASCO</name>
<dbReference type="InterPro" id="IPR006966">
    <property type="entry name" value="Peroxin-3"/>
</dbReference>
<comment type="similarity">
    <text evidence="2">Belongs to the peroxin-3 family.</text>
</comment>
<keyword evidence="3" id="KW-0576">Peroxisome</keyword>
<evidence type="ECO:0000313" key="8">
    <source>
        <dbReference type="Proteomes" id="UP001497600"/>
    </source>
</evidence>
<protein>
    <recommendedName>
        <fullName evidence="4">Peroxin-3</fullName>
    </recommendedName>
</protein>
<dbReference type="PANTHER" id="PTHR28080">
    <property type="entry name" value="PEROXISOMAL BIOGENESIS FACTOR 3"/>
    <property type="match status" value="1"/>
</dbReference>
<feature type="region of interest" description="Disordered" evidence="5">
    <location>
        <begin position="431"/>
        <end position="450"/>
    </location>
</feature>
<gene>
    <name evidence="7" type="primary">PEX3</name>
    <name evidence="7" type="ORF">CAAN4_B04786</name>
</gene>
<organism evidence="7 8">
    <name type="scientific">[Candida] anglica</name>
    <dbReference type="NCBI Taxonomy" id="148631"/>
    <lineage>
        <taxon>Eukaryota</taxon>
        <taxon>Fungi</taxon>
        <taxon>Dikarya</taxon>
        <taxon>Ascomycota</taxon>
        <taxon>Saccharomycotina</taxon>
        <taxon>Pichiomycetes</taxon>
        <taxon>Debaryomycetaceae</taxon>
        <taxon>Kurtzmaniella</taxon>
    </lineage>
</organism>
<keyword evidence="6" id="KW-0472">Membrane</keyword>
<proteinExistence type="inferred from homology"/>
<sequence>MAIFSSLSTFFRRHRRKLVVSSSVALAAYFLFNHFVLKKIRSFQDSLKQEAFVREQIKRRFAQTQRDCYLTILALLPVLTQPIVDELPVELVTQALKSKKGGASNNNNNTGGGGATAMSASGRLTDSMLTSDNLESLERGPGPVVGASRGATDMAFYTNQSKTELWKLLKIKTITRFLTLVYSMGGLLIITRLSMNILARRSYLESAVSMAGKNKNPPRSSAPSLHSMSESQDYYSEQSYLSLSWWLLNKGWIQLADAIEPLVVTHFESVNARSELSIDEFESILSKVVGELNSAHYRSVVVSAIFPPNSQDALIETLSNTTPEIIPELYQQDSTLIKLVDETYYFIHEDPLFLDTYYNLVENSALVTLSQNLSATLEPERLLALDAVENADSNSKIFEVEAIPQGKKFKLASLLAQLSVQSGVLCDTNNLAPSPGSVSDDNDDDDEPTGNVFINNLDSLEILDELSASVYSNFQ</sequence>
<keyword evidence="6" id="KW-0812">Transmembrane</keyword>
<reference evidence="7 8" key="1">
    <citation type="submission" date="2024-01" db="EMBL/GenBank/DDBJ databases">
        <authorList>
            <consortium name="Genoscope - CEA"/>
            <person name="William W."/>
        </authorList>
    </citation>
    <scope>NUCLEOTIDE SEQUENCE [LARGE SCALE GENOMIC DNA]</scope>
    <source>
        <strain evidence="7 8">29B2s-10</strain>
    </source>
</reference>
<evidence type="ECO:0000256" key="3">
    <source>
        <dbReference type="ARBA" id="ARBA00023140"/>
    </source>
</evidence>
<dbReference type="PANTHER" id="PTHR28080:SF1">
    <property type="entry name" value="PEROXISOMAL BIOGENESIS FACTOR 3"/>
    <property type="match status" value="1"/>
</dbReference>
<comment type="subcellular location">
    <subcellularLocation>
        <location evidence="1">Peroxisome membrane</location>
        <topology evidence="1">Single-pass membrane protein</topology>
    </subcellularLocation>
</comment>
<dbReference type="Pfam" id="PF04882">
    <property type="entry name" value="Peroxin-3"/>
    <property type="match status" value="1"/>
</dbReference>
<evidence type="ECO:0000256" key="5">
    <source>
        <dbReference type="SAM" id="MobiDB-lite"/>
    </source>
</evidence>